<reference evidence="1" key="1">
    <citation type="submission" date="2023-05" db="EMBL/GenBank/DDBJ databases">
        <title>Nepenthes gracilis genome sequencing.</title>
        <authorList>
            <person name="Fukushima K."/>
        </authorList>
    </citation>
    <scope>NUCLEOTIDE SEQUENCE</scope>
    <source>
        <strain evidence="1">SING2019-196</strain>
    </source>
</reference>
<name>A0AAD3SJW4_NEPGR</name>
<gene>
    <name evidence="1" type="ORF">Nepgr_013798</name>
</gene>
<comment type="caution">
    <text evidence="1">The sequence shown here is derived from an EMBL/GenBank/DDBJ whole genome shotgun (WGS) entry which is preliminary data.</text>
</comment>
<proteinExistence type="predicted"/>
<dbReference type="Proteomes" id="UP001279734">
    <property type="component" value="Unassembled WGS sequence"/>
</dbReference>
<sequence>MLLTAINWPVDVKPTAVVVLRYCNLVVERRLKGVAFRLGPTTFEATVMASSRAFSHEHPADASGLRRVLVWRRRPFERRNLGVTCTFSGSSFISPIC</sequence>
<dbReference type="EMBL" id="BSYO01000011">
    <property type="protein sequence ID" value="GMH11957.1"/>
    <property type="molecule type" value="Genomic_DNA"/>
</dbReference>
<evidence type="ECO:0000313" key="2">
    <source>
        <dbReference type="Proteomes" id="UP001279734"/>
    </source>
</evidence>
<accession>A0AAD3SJW4</accession>
<dbReference type="AlphaFoldDB" id="A0AAD3SJW4"/>
<protein>
    <submittedName>
        <fullName evidence="1">Uncharacterized protein</fullName>
    </submittedName>
</protein>
<evidence type="ECO:0000313" key="1">
    <source>
        <dbReference type="EMBL" id="GMH11957.1"/>
    </source>
</evidence>
<keyword evidence="2" id="KW-1185">Reference proteome</keyword>
<organism evidence="1 2">
    <name type="scientific">Nepenthes gracilis</name>
    <name type="common">Slender pitcher plant</name>
    <dbReference type="NCBI Taxonomy" id="150966"/>
    <lineage>
        <taxon>Eukaryota</taxon>
        <taxon>Viridiplantae</taxon>
        <taxon>Streptophyta</taxon>
        <taxon>Embryophyta</taxon>
        <taxon>Tracheophyta</taxon>
        <taxon>Spermatophyta</taxon>
        <taxon>Magnoliopsida</taxon>
        <taxon>eudicotyledons</taxon>
        <taxon>Gunneridae</taxon>
        <taxon>Pentapetalae</taxon>
        <taxon>Caryophyllales</taxon>
        <taxon>Nepenthaceae</taxon>
        <taxon>Nepenthes</taxon>
    </lineage>
</organism>